<name>A0A0A3J5K1_9BACL</name>
<keyword evidence="3 8" id="KW-0813">Transport</keyword>
<sequence length="493" mass="53308">MYFFIALLPLLAVIIFLFFLKQTTLRAGVFSFLFTMIITWLVPNFHLTADQIMLSSLKGVLISFIAAYILFFGIFLFHLMNNIGAIQSIATSISHATNDRILQVLTLVVGLSPLLESTSGFGIAFMMVTPIFMALGFDPMKSVLLGLISLLAVPWGALATGTVIGAELISVPLQAFGIGSALLSIPVFIYIIVVAVFIAGGKIAIKTKWKEILLFSFSFSICITFFNAFVSVELAGVLSSFITTGLGFVLMKGTLKKPTDKSNIGNALPLIKAISPYIILTAFIFITRLWTPIKDFFMSFGVIRFPSLSFTMALFYSPGFWLLITSIITIVLFKISKQIVIESMKKTVVQWVPFMISTTAFIGISEMMSEAGMTAILANVTGAAFGTAFFFISPFIGGIGGFLTSSSTGSNAMFIKLQTETAIRVGIPPEIISYGQNVGASHATMASPARVALGVSICGIPSKEHILLRKILLIVAGALLIVAFMMLGWIIIS</sequence>
<dbReference type="RefSeq" id="WP_036170741.1">
    <property type="nucleotide sequence ID" value="NZ_AVCZ01000001.1"/>
</dbReference>
<evidence type="ECO:0000256" key="2">
    <source>
        <dbReference type="ARBA" id="ARBA00010100"/>
    </source>
</evidence>
<dbReference type="OrthoDB" id="9761056at2"/>
<proteinExistence type="inferred from homology"/>
<dbReference type="PANTHER" id="PTHR30003">
    <property type="entry name" value="L-LACTATE PERMEASE"/>
    <property type="match status" value="1"/>
</dbReference>
<evidence type="ECO:0000313" key="9">
    <source>
        <dbReference type="EMBL" id="KGR92284.1"/>
    </source>
</evidence>
<keyword evidence="10" id="KW-1185">Reference proteome</keyword>
<comment type="similarity">
    <text evidence="2 8">Belongs to the lactate permease family.</text>
</comment>
<dbReference type="eggNOG" id="COG1620">
    <property type="taxonomic scope" value="Bacteria"/>
</dbReference>
<evidence type="ECO:0000256" key="3">
    <source>
        <dbReference type="ARBA" id="ARBA00022448"/>
    </source>
</evidence>
<keyword evidence="7 8" id="KW-0472">Membrane</keyword>
<dbReference type="GO" id="GO:0015129">
    <property type="term" value="F:lactate transmembrane transporter activity"/>
    <property type="evidence" value="ECO:0007669"/>
    <property type="project" value="UniProtKB-UniRule"/>
</dbReference>
<dbReference type="GO" id="GO:0005886">
    <property type="term" value="C:plasma membrane"/>
    <property type="evidence" value="ECO:0007669"/>
    <property type="project" value="UniProtKB-SubCell"/>
</dbReference>
<evidence type="ECO:0000313" key="10">
    <source>
        <dbReference type="Proteomes" id="UP000030595"/>
    </source>
</evidence>
<evidence type="ECO:0000256" key="5">
    <source>
        <dbReference type="ARBA" id="ARBA00022692"/>
    </source>
</evidence>
<evidence type="ECO:0000256" key="1">
    <source>
        <dbReference type="ARBA" id="ARBA00004651"/>
    </source>
</evidence>
<accession>A0A0A3J5K1</accession>
<gene>
    <name evidence="9" type="ORF">CD30_00175</name>
</gene>
<dbReference type="Pfam" id="PF02652">
    <property type="entry name" value="Lactate_perm"/>
    <property type="match status" value="1"/>
</dbReference>
<dbReference type="InterPro" id="IPR003804">
    <property type="entry name" value="Lactate_perm"/>
</dbReference>
<keyword evidence="4 8" id="KW-1003">Cell membrane</keyword>
<organism evidence="9 10">
    <name type="scientific">Ureibacillus massiliensis 4400831 = CIP 108448 = CCUG 49529</name>
    <dbReference type="NCBI Taxonomy" id="1211035"/>
    <lineage>
        <taxon>Bacteria</taxon>
        <taxon>Bacillati</taxon>
        <taxon>Bacillota</taxon>
        <taxon>Bacilli</taxon>
        <taxon>Bacillales</taxon>
        <taxon>Caryophanaceae</taxon>
        <taxon>Ureibacillus</taxon>
    </lineage>
</organism>
<feature type="transmembrane region" description="Helical" evidence="8">
    <location>
        <begin position="59"/>
        <end position="80"/>
    </location>
</feature>
<dbReference type="EMBL" id="JPVQ01000001">
    <property type="protein sequence ID" value="KGR92284.1"/>
    <property type="molecule type" value="Genomic_DNA"/>
</dbReference>
<feature type="transmembrane region" description="Helical" evidence="8">
    <location>
        <begin position="376"/>
        <end position="403"/>
    </location>
</feature>
<keyword evidence="6 8" id="KW-1133">Transmembrane helix</keyword>
<protein>
    <recommendedName>
        <fullName evidence="8">L-lactate permease</fullName>
    </recommendedName>
</protein>
<dbReference type="Proteomes" id="UP000030595">
    <property type="component" value="Unassembled WGS sequence"/>
</dbReference>
<evidence type="ECO:0000256" key="4">
    <source>
        <dbReference type="ARBA" id="ARBA00022475"/>
    </source>
</evidence>
<feature type="transmembrane region" description="Helical" evidence="8">
    <location>
        <begin position="236"/>
        <end position="255"/>
    </location>
</feature>
<feature type="transmembrane region" description="Helical" evidence="8">
    <location>
        <begin position="212"/>
        <end position="230"/>
    </location>
</feature>
<comment type="subcellular location">
    <subcellularLocation>
        <location evidence="1 8">Cell membrane</location>
        <topology evidence="1 8">Multi-pass membrane protein</topology>
    </subcellularLocation>
</comment>
<feature type="transmembrane region" description="Helical" evidence="8">
    <location>
        <begin position="471"/>
        <end position="492"/>
    </location>
</feature>
<feature type="transmembrane region" description="Helical" evidence="8">
    <location>
        <begin position="30"/>
        <end position="47"/>
    </location>
</feature>
<comment type="function">
    <text evidence="8">Uptake of L-lactate across the membrane. Can also transport D-lactate and glycolate.</text>
</comment>
<evidence type="ECO:0000256" key="8">
    <source>
        <dbReference type="RuleBase" id="RU365092"/>
    </source>
</evidence>
<dbReference type="GO" id="GO:0015295">
    <property type="term" value="F:solute:proton symporter activity"/>
    <property type="evidence" value="ECO:0007669"/>
    <property type="project" value="TreeGrafter"/>
</dbReference>
<feature type="transmembrane region" description="Helical" evidence="8">
    <location>
        <begin position="267"/>
        <end position="290"/>
    </location>
</feature>
<evidence type="ECO:0000256" key="6">
    <source>
        <dbReference type="ARBA" id="ARBA00022989"/>
    </source>
</evidence>
<keyword evidence="5 8" id="KW-0812">Transmembrane</keyword>
<feature type="transmembrane region" description="Helical" evidence="8">
    <location>
        <begin position="144"/>
        <end position="169"/>
    </location>
</feature>
<feature type="transmembrane region" description="Helical" evidence="8">
    <location>
        <begin position="119"/>
        <end position="137"/>
    </location>
</feature>
<feature type="transmembrane region" description="Helical" evidence="8">
    <location>
        <begin position="175"/>
        <end position="200"/>
    </location>
</feature>
<comment type="caution">
    <text evidence="9">The sequence shown here is derived from an EMBL/GenBank/DDBJ whole genome shotgun (WGS) entry which is preliminary data.</text>
</comment>
<feature type="transmembrane region" description="Helical" evidence="8">
    <location>
        <begin position="347"/>
        <end position="364"/>
    </location>
</feature>
<dbReference type="AlphaFoldDB" id="A0A0A3J5K1"/>
<reference evidence="9 10" key="1">
    <citation type="submission" date="2014-02" db="EMBL/GenBank/DDBJ databases">
        <title>Draft genome sequence of Lysinibacillus massiliensis CCUG 49529.</title>
        <authorList>
            <person name="Zhang F."/>
            <person name="Wang G."/>
            <person name="Zhang L."/>
        </authorList>
    </citation>
    <scope>NUCLEOTIDE SEQUENCE [LARGE SCALE GENOMIC DNA]</scope>
    <source>
        <strain evidence="9 10">CCUG 49529</strain>
    </source>
</reference>
<dbReference type="PANTHER" id="PTHR30003:SF0">
    <property type="entry name" value="GLYCOLATE PERMEASE GLCA-RELATED"/>
    <property type="match status" value="1"/>
</dbReference>
<evidence type="ECO:0000256" key="7">
    <source>
        <dbReference type="ARBA" id="ARBA00023136"/>
    </source>
</evidence>
<feature type="transmembrane region" description="Helical" evidence="8">
    <location>
        <begin position="310"/>
        <end position="335"/>
    </location>
</feature>